<feature type="region of interest" description="Disordered" evidence="4">
    <location>
        <begin position="493"/>
        <end position="517"/>
    </location>
</feature>
<comment type="caution">
    <text evidence="7">The sequence shown here is derived from an EMBL/GenBank/DDBJ whole genome shotgun (WGS) entry which is preliminary data.</text>
</comment>
<dbReference type="InterPro" id="IPR000719">
    <property type="entry name" value="Prot_kinase_dom"/>
</dbReference>
<keyword evidence="7" id="KW-0808">Transferase</keyword>
<evidence type="ECO:0000259" key="5">
    <source>
        <dbReference type="PROSITE" id="PS50003"/>
    </source>
</evidence>
<dbReference type="SUPFAM" id="SSF56112">
    <property type="entry name" value="Protein kinase-like (PK-like)"/>
    <property type="match status" value="1"/>
</dbReference>
<feature type="domain" description="Protein kinase" evidence="6">
    <location>
        <begin position="170"/>
        <end position="427"/>
    </location>
</feature>
<evidence type="ECO:0000256" key="4">
    <source>
        <dbReference type="SAM" id="MobiDB-lite"/>
    </source>
</evidence>
<keyword evidence="1 3" id="KW-0547">Nucleotide-binding</keyword>
<dbReference type="InterPro" id="IPR011009">
    <property type="entry name" value="Kinase-like_dom_sf"/>
</dbReference>
<dbReference type="PROSITE" id="PS50011">
    <property type="entry name" value="PROTEIN_KINASE_DOM"/>
    <property type="match status" value="1"/>
</dbReference>
<sequence>LFHFIFEFFRCPECQRFAPSLKFCDGKVYLECSFCKEHPQFISSCWYCKWDFQQCMTLIDKTEPSKDGILYKIGKHLHQWRARYFVLIDNVLYYYLKKNDPKPKGFLFLEGCYVEGHSIPSQLNRVGFTINHIEEKVPKRILYADNPVECQEWMDALRSSMKQQSLDHVYHVCEQIGQGKFSVVYRCIHRQTGHEYALKVIDKGKVSEHDKELLRSEMAILRLLRYPNVIFFKEVLDTKDRLYIAMELVRGGELYDLLHWKRRLPELYVNRIVCQLLYTVAYLHKCGIMHRDIKPENILLIDKSPEAMIKLTDFGLSALCGPNELLFEPCGTLAYVAPEVLTLKGYNHKVDIWSIGVVMFLLLRGRLPFPMMKTLDKNNVYKHYTVSFEGLIWEGISSSAKDLVGKLLQPNPQDRISIGEALQHIWIKNPTAVIKEDSPDGADYNGIGEEEALQSYGDISPSFVVSSVAEKAAQANLDGAKFPVKSLAQSQIEKRNARNEVSADTTNGSTISNAKTR</sequence>
<dbReference type="SMART" id="SM00233">
    <property type="entry name" value="PH"/>
    <property type="match status" value="1"/>
</dbReference>
<dbReference type="Gene3D" id="1.10.510.10">
    <property type="entry name" value="Transferase(Phosphotransferase) domain 1"/>
    <property type="match status" value="1"/>
</dbReference>
<feature type="binding site" evidence="3">
    <location>
        <position position="199"/>
    </location>
    <ligand>
        <name>ATP</name>
        <dbReference type="ChEBI" id="CHEBI:30616"/>
    </ligand>
</feature>
<name>A0ABQ7J5G6_9APIC</name>
<feature type="domain" description="PH" evidence="5">
    <location>
        <begin position="63"/>
        <end position="162"/>
    </location>
</feature>
<dbReference type="InterPro" id="IPR011993">
    <property type="entry name" value="PH-like_dom_sf"/>
</dbReference>
<keyword evidence="7" id="KW-0418">Kinase</keyword>
<dbReference type="GO" id="GO:0016301">
    <property type="term" value="F:kinase activity"/>
    <property type="evidence" value="ECO:0007669"/>
    <property type="project" value="UniProtKB-KW"/>
</dbReference>
<evidence type="ECO:0000259" key="6">
    <source>
        <dbReference type="PROSITE" id="PS50011"/>
    </source>
</evidence>
<evidence type="ECO:0000256" key="2">
    <source>
        <dbReference type="ARBA" id="ARBA00022840"/>
    </source>
</evidence>
<dbReference type="PROSITE" id="PS50003">
    <property type="entry name" value="PH_DOMAIN"/>
    <property type="match status" value="1"/>
</dbReference>
<dbReference type="PANTHER" id="PTHR24347">
    <property type="entry name" value="SERINE/THREONINE-PROTEIN KINASE"/>
    <property type="match status" value="1"/>
</dbReference>
<dbReference type="SUPFAM" id="SSF50729">
    <property type="entry name" value="PH domain-like"/>
    <property type="match status" value="1"/>
</dbReference>
<dbReference type="PROSITE" id="PS00108">
    <property type="entry name" value="PROTEIN_KINASE_ST"/>
    <property type="match status" value="1"/>
</dbReference>
<proteinExistence type="predicted"/>
<evidence type="ECO:0000313" key="7">
    <source>
        <dbReference type="EMBL" id="KAF8819238.1"/>
    </source>
</evidence>
<dbReference type="Pfam" id="PF00169">
    <property type="entry name" value="PH"/>
    <property type="match status" value="1"/>
</dbReference>
<reference evidence="7 8" key="1">
    <citation type="journal article" date="2020" name="bioRxiv">
        <title>Metabolic contributions of an alphaproteobacterial endosymbiont in the apicomplexan Cardiosporidium cionae.</title>
        <authorList>
            <person name="Hunter E.S."/>
            <person name="Paight C.J."/>
            <person name="Lane C.E."/>
        </authorList>
    </citation>
    <scope>NUCLEOTIDE SEQUENCE [LARGE SCALE GENOMIC DNA]</scope>
    <source>
        <strain evidence="7">ESH_2018</strain>
    </source>
</reference>
<feature type="non-terminal residue" evidence="7">
    <location>
        <position position="1"/>
    </location>
</feature>
<dbReference type="Gene3D" id="2.30.29.30">
    <property type="entry name" value="Pleckstrin-homology domain (PH domain)/Phosphotyrosine-binding domain (PTB)"/>
    <property type="match status" value="1"/>
</dbReference>
<dbReference type="SMART" id="SM00220">
    <property type="entry name" value="S_TKc"/>
    <property type="match status" value="1"/>
</dbReference>
<feature type="compositionally biased region" description="Polar residues" evidence="4">
    <location>
        <begin position="502"/>
        <end position="517"/>
    </location>
</feature>
<evidence type="ECO:0000256" key="1">
    <source>
        <dbReference type="ARBA" id="ARBA00022741"/>
    </source>
</evidence>
<accession>A0ABQ7J5G6</accession>
<dbReference type="PROSITE" id="PS00107">
    <property type="entry name" value="PROTEIN_KINASE_ATP"/>
    <property type="match status" value="1"/>
</dbReference>
<dbReference type="InterPro" id="IPR001849">
    <property type="entry name" value="PH_domain"/>
</dbReference>
<dbReference type="InterPro" id="IPR008271">
    <property type="entry name" value="Ser/Thr_kinase_AS"/>
</dbReference>
<evidence type="ECO:0000256" key="3">
    <source>
        <dbReference type="PROSITE-ProRule" id="PRU10141"/>
    </source>
</evidence>
<dbReference type="Gene3D" id="3.30.200.20">
    <property type="entry name" value="Phosphorylase Kinase, domain 1"/>
    <property type="match status" value="1"/>
</dbReference>
<protein>
    <submittedName>
        <fullName evidence="7">Calcium dependent protein kinase CDPK7</fullName>
    </submittedName>
</protein>
<dbReference type="InterPro" id="IPR017441">
    <property type="entry name" value="Protein_kinase_ATP_BS"/>
</dbReference>
<dbReference type="CDD" id="cd05117">
    <property type="entry name" value="STKc_CAMK"/>
    <property type="match status" value="1"/>
</dbReference>
<evidence type="ECO:0000313" key="8">
    <source>
        <dbReference type="Proteomes" id="UP000823046"/>
    </source>
</evidence>
<keyword evidence="2 3" id="KW-0067">ATP-binding</keyword>
<gene>
    <name evidence="7" type="primary">CDPK7</name>
    <name evidence="7" type="ORF">IE077_001355</name>
</gene>
<dbReference type="Proteomes" id="UP000823046">
    <property type="component" value="Unassembled WGS sequence"/>
</dbReference>
<organism evidence="7 8">
    <name type="scientific">Cardiosporidium cionae</name>
    <dbReference type="NCBI Taxonomy" id="476202"/>
    <lineage>
        <taxon>Eukaryota</taxon>
        <taxon>Sar</taxon>
        <taxon>Alveolata</taxon>
        <taxon>Apicomplexa</taxon>
        <taxon>Aconoidasida</taxon>
        <taxon>Nephromycida</taxon>
        <taxon>Cardiosporidium</taxon>
    </lineage>
</organism>
<dbReference type="Pfam" id="PF00069">
    <property type="entry name" value="Pkinase"/>
    <property type="match status" value="1"/>
</dbReference>
<dbReference type="EMBL" id="JADAQX010000872">
    <property type="protein sequence ID" value="KAF8819238.1"/>
    <property type="molecule type" value="Genomic_DNA"/>
</dbReference>
<keyword evidence="8" id="KW-1185">Reference proteome</keyword>